<accession>A0A4E0QXN6</accession>
<gene>
    <name evidence="1" type="ORF">PN36_29020</name>
</gene>
<protein>
    <submittedName>
        <fullName evidence="1">Uncharacterized protein</fullName>
    </submittedName>
</protein>
<evidence type="ECO:0000313" key="2">
    <source>
        <dbReference type="Proteomes" id="UP000030428"/>
    </source>
</evidence>
<keyword evidence="2" id="KW-1185">Reference proteome</keyword>
<reference evidence="1 2" key="1">
    <citation type="journal article" date="2016" name="Front. Microbiol.">
        <title>Single-Cell (Meta-)Genomics of a Dimorphic Candidatus Thiomargarita nelsonii Reveals Genomic Plasticity.</title>
        <authorList>
            <person name="Flood B.E."/>
            <person name="Fliss P."/>
            <person name="Jones D.S."/>
            <person name="Dick G.J."/>
            <person name="Jain S."/>
            <person name="Kaster A.K."/>
            <person name="Winkel M."/>
            <person name="Mussmann M."/>
            <person name="Bailey J."/>
        </authorList>
    </citation>
    <scope>NUCLEOTIDE SEQUENCE [LARGE SCALE GENOMIC DNA]</scope>
    <source>
        <strain evidence="1">Hydrate Ridge</strain>
    </source>
</reference>
<organism evidence="1 2">
    <name type="scientific">Candidatus Thiomargarita nelsonii</name>
    <dbReference type="NCBI Taxonomy" id="1003181"/>
    <lineage>
        <taxon>Bacteria</taxon>
        <taxon>Pseudomonadati</taxon>
        <taxon>Pseudomonadota</taxon>
        <taxon>Gammaproteobacteria</taxon>
        <taxon>Thiotrichales</taxon>
        <taxon>Thiotrichaceae</taxon>
        <taxon>Thiomargarita</taxon>
    </lineage>
</organism>
<dbReference type="Proteomes" id="UP000030428">
    <property type="component" value="Unassembled WGS sequence"/>
</dbReference>
<proteinExistence type="predicted"/>
<feature type="non-terminal residue" evidence="1">
    <location>
        <position position="83"/>
    </location>
</feature>
<evidence type="ECO:0000313" key="1">
    <source>
        <dbReference type="EMBL" id="TGN99961.1"/>
    </source>
</evidence>
<name>A0A4E0QXN6_9GAMM</name>
<sequence length="83" mass="9628">MKKNSPQQGNLIEPAAVFDFSKIITKTKLSKNEQGILKRGLIENRKPFETFLQLLLQEVEKEKKTLDVSQSLKNLEENEKREV</sequence>
<dbReference type="AlphaFoldDB" id="A0A4E0QXN6"/>
<comment type="caution">
    <text evidence="1">The sequence shown here is derived from an EMBL/GenBank/DDBJ whole genome shotgun (WGS) entry which is preliminary data.</text>
</comment>
<dbReference type="EMBL" id="JSZA02000196">
    <property type="protein sequence ID" value="TGN99961.1"/>
    <property type="molecule type" value="Genomic_DNA"/>
</dbReference>